<evidence type="ECO:0000259" key="2">
    <source>
        <dbReference type="Pfam" id="PF06429"/>
    </source>
</evidence>
<comment type="similarity">
    <text evidence="1">Belongs to the flagella basal body rod proteins family.</text>
</comment>
<evidence type="ECO:0000313" key="3">
    <source>
        <dbReference type="EMBL" id="GLS03319.1"/>
    </source>
</evidence>
<dbReference type="RefSeq" id="WP_018747766.1">
    <property type="nucleotide sequence ID" value="NZ_BAABUF010000008.1"/>
</dbReference>
<organism evidence="3 4">
    <name type="scientific">Chitiniphilus shinanonensis</name>
    <dbReference type="NCBI Taxonomy" id="553088"/>
    <lineage>
        <taxon>Bacteria</taxon>
        <taxon>Pseudomonadati</taxon>
        <taxon>Pseudomonadota</taxon>
        <taxon>Betaproteobacteria</taxon>
        <taxon>Neisseriales</taxon>
        <taxon>Chitinibacteraceae</taxon>
        <taxon>Chitiniphilus</taxon>
    </lineage>
</organism>
<dbReference type="InterPro" id="IPR010930">
    <property type="entry name" value="Flg_bb/hook_C_dom"/>
</dbReference>
<keyword evidence="4" id="KW-1185">Reference proteome</keyword>
<evidence type="ECO:0000313" key="4">
    <source>
        <dbReference type="Proteomes" id="UP001156836"/>
    </source>
</evidence>
<name>A0ABQ6BPH6_9NEIS</name>
<proteinExistence type="inferred from homology"/>
<evidence type="ECO:0000256" key="1">
    <source>
        <dbReference type="ARBA" id="ARBA00009677"/>
    </source>
</evidence>
<dbReference type="Proteomes" id="UP001156836">
    <property type="component" value="Unassembled WGS sequence"/>
</dbReference>
<feature type="domain" description="Flagellar basal-body/hook protein C-terminal" evidence="2">
    <location>
        <begin position="45"/>
        <end position="72"/>
    </location>
</feature>
<gene>
    <name evidence="3" type="ORF">GCM10007860_04620</name>
</gene>
<comment type="caution">
    <text evidence="3">The sequence shown here is derived from an EMBL/GenBank/DDBJ whole genome shotgun (WGS) entry which is preliminary data.</text>
</comment>
<dbReference type="EMBL" id="BSOZ01000003">
    <property type="protein sequence ID" value="GLS03319.1"/>
    <property type="molecule type" value="Genomic_DNA"/>
</dbReference>
<dbReference type="Pfam" id="PF06429">
    <property type="entry name" value="Flg_bbr_C"/>
    <property type="match status" value="1"/>
</dbReference>
<accession>A0ABQ6BPH6</accession>
<sequence length="75" mass="7721">MSFSTLGIGLAGMQTYQRALDVSSARVASAGLRDDTDGLTRGLVGTTEAKDNFQAAAKVVKAADEMIGSLIDTLA</sequence>
<protein>
    <recommendedName>
        <fullName evidence="2">Flagellar basal-body/hook protein C-terminal domain-containing protein</fullName>
    </recommendedName>
</protein>
<reference evidence="4" key="1">
    <citation type="journal article" date="2019" name="Int. J. Syst. Evol. Microbiol.">
        <title>The Global Catalogue of Microorganisms (GCM) 10K type strain sequencing project: providing services to taxonomists for standard genome sequencing and annotation.</title>
        <authorList>
            <consortium name="The Broad Institute Genomics Platform"/>
            <consortium name="The Broad Institute Genome Sequencing Center for Infectious Disease"/>
            <person name="Wu L."/>
            <person name="Ma J."/>
        </authorList>
    </citation>
    <scope>NUCLEOTIDE SEQUENCE [LARGE SCALE GENOMIC DNA]</scope>
    <source>
        <strain evidence="4">NBRC 104970</strain>
    </source>
</reference>